<dbReference type="Gene3D" id="1.25.10.10">
    <property type="entry name" value="Leucine-rich Repeat Variant"/>
    <property type="match status" value="1"/>
</dbReference>
<sequence>MGKAKKLKKKKEQNPTGLMSVKDAEAEAEVEEMNTVDRNHHAIGTIGAIIEKLQCGSAEAKECACTTVASLVSQKESIQLLTSNSVLRIIGPLLIDDSLQVRMSAAGALRNVSAYGGADVCEDMVKQDVLTPLIALFKKQYSNSWMPEKMKQPLGGKEVLDVNTETFTHAVHLLWNLCENSSAAIRVFNKENILHILTPALQFDTYGIDAAISVARCLHAISEDNPEFVSAAASTDLSDTLTKLVISDKSDAEHLLLRSLAIGIHLNMADGKLESKTVMPIITVLCSCFRLDSTMQLTMLAAKLEETSAELGASSGSAEFHSSELDATVKKIENILDAQQTALEITTNICCTDDCEEEEWEDLDSSDTSESIADMEVEEQVTDSCIGDMVPDLHEAINSQALLQKVIILMKDLDTVTREKLSCHSQGNKLISSQLRVRCRALLCISNMVAKLSPDDVGGHDGLWELWTMIGTEAFQVAKIGDLELLESSTSAMRAVLQQLCELKSPKFKDMLPSNLQLLSEVGQHCEEPAVRANIVRILKTLGCFLAADVSSMEALKGIGLFLVEMCSRDATLWVCAESLDAIFDLFGQDGAIIEEVCRAIGLVDKLKTLSPVFRSKIQQQKKSLGENLAIILTAKNNLTRFIRYKEIQYS</sequence>
<dbReference type="InterPro" id="IPR016024">
    <property type="entry name" value="ARM-type_fold"/>
</dbReference>
<dbReference type="RefSeq" id="XP_014662297.1">
    <property type="nucleotide sequence ID" value="XM_014806811.1"/>
</dbReference>
<feature type="domain" description="SYO1-like TPR repeats" evidence="2">
    <location>
        <begin position="392"/>
        <end position="647"/>
    </location>
</feature>
<dbReference type="PANTHER" id="PTHR13347:SF1">
    <property type="entry name" value="HEAT REPEAT-CONTAINING PROTEIN 3"/>
    <property type="match status" value="1"/>
</dbReference>
<reference evidence="4 5" key="1">
    <citation type="submission" date="2025-05" db="UniProtKB">
        <authorList>
            <consortium name="RefSeq"/>
        </authorList>
    </citation>
    <scope>IDENTIFICATION</scope>
</reference>
<name>A0ABM1DR03_PRICU</name>
<evidence type="ECO:0000259" key="2">
    <source>
        <dbReference type="Pfam" id="PF25567"/>
    </source>
</evidence>
<dbReference type="GeneID" id="106805245"/>
<keyword evidence="3" id="KW-1185">Reference proteome</keyword>
<dbReference type="InterPro" id="IPR057990">
    <property type="entry name" value="TPR_SYO1"/>
</dbReference>
<gene>
    <name evidence="4 5" type="primary">LOC106805245</name>
</gene>
<evidence type="ECO:0000313" key="4">
    <source>
        <dbReference type="RefSeq" id="XP_014662297.1"/>
    </source>
</evidence>
<dbReference type="Proteomes" id="UP000695022">
    <property type="component" value="Unplaced"/>
</dbReference>
<evidence type="ECO:0000313" key="5">
    <source>
        <dbReference type="RefSeq" id="XP_014662374.1"/>
    </source>
</evidence>
<proteinExistence type="inferred from homology"/>
<dbReference type="RefSeq" id="XP_014662374.1">
    <property type="nucleotide sequence ID" value="XM_014806888.1"/>
</dbReference>
<dbReference type="InterPro" id="IPR052616">
    <property type="entry name" value="SYO1-like"/>
</dbReference>
<evidence type="ECO:0000256" key="1">
    <source>
        <dbReference type="ARBA" id="ARBA00049983"/>
    </source>
</evidence>
<comment type="similarity">
    <text evidence="1">Belongs to the nuclear import and ribosome assembly adapter family.</text>
</comment>
<dbReference type="InterPro" id="IPR011989">
    <property type="entry name" value="ARM-like"/>
</dbReference>
<dbReference type="PANTHER" id="PTHR13347">
    <property type="entry name" value="HEAT REPEAT-CONTAINING PROTEIN 3"/>
    <property type="match status" value="1"/>
</dbReference>
<evidence type="ECO:0000313" key="3">
    <source>
        <dbReference type="Proteomes" id="UP000695022"/>
    </source>
</evidence>
<dbReference type="SUPFAM" id="SSF48371">
    <property type="entry name" value="ARM repeat"/>
    <property type="match status" value="1"/>
</dbReference>
<dbReference type="Pfam" id="PF25567">
    <property type="entry name" value="TPR_SYO1"/>
    <property type="match status" value="1"/>
</dbReference>
<accession>A0ABM1DR03</accession>
<organism evidence="3 5">
    <name type="scientific">Priapulus caudatus</name>
    <name type="common">Priapulid worm</name>
    <dbReference type="NCBI Taxonomy" id="37621"/>
    <lineage>
        <taxon>Eukaryota</taxon>
        <taxon>Metazoa</taxon>
        <taxon>Ecdysozoa</taxon>
        <taxon>Scalidophora</taxon>
        <taxon>Priapulida</taxon>
        <taxon>Priapulimorpha</taxon>
        <taxon>Priapulimorphida</taxon>
        <taxon>Priapulidae</taxon>
        <taxon>Priapulus</taxon>
    </lineage>
</organism>
<protein>
    <submittedName>
        <fullName evidence="4 5">HEAT repeat-containing protein 3-like</fullName>
    </submittedName>
</protein>